<dbReference type="EC" id="2.7.13.3" evidence="2"/>
<dbReference type="SMART" id="SM00448">
    <property type="entry name" value="REC"/>
    <property type="match status" value="1"/>
</dbReference>
<sequence length="535" mass="57306">MVTEAATLQICDPAGGDLLGEVTEDARTLKTLVASDDQFRMLVAGVVDYAIFMLTPQGLVASWNAGAEHIKGYKAEEIIGRHISTFYTEPDRANGVPDLALRTAAEQGRYEAEAWRVRKDGAPFFANVVIDAIRDEDGVLVGFAKITRDITERRNAQLELQRANDRLSQATRMEAMGQLTGGVAHDFNNLLMVVAGQVQLLRKRVGEDSKVAQALDAIDLAARRGQDLTRHLLAFARRQRLRPMAVSLTARAESLIELLGASLGPSVELDIDLGDDLWPVELDPGELDLALLNMAVNARDAMPQGGRLSLTARNHTVVADGNTEIAGDYVALTMTDTGVGIPADILERVFEPFFTTKDINKGTGLGLSQVYGFARQAGGWATIDSELGKGARITLFLPRSGLAPGDEAPRQTGEVTSSLTVLVVEDNPEVADVAAGLLELLGHRAELVGNADAALARLARGPAPDLVFSDIVMAGSMDGLGLARTIRERWPDLPILLATGYSRAAERMGGEFPVLAKPYQLADLGRAIAGLFAPA</sequence>
<evidence type="ECO:0000259" key="8">
    <source>
        <dbReference type="PROSITE" id="PS50113"/>
    </source>
</evidence>
<dbReference type="InterPro" id="IPR005467">
    <property type="entry name" value="His_kinase_dom"/>
</dbReference>
<dbReference type="EMBL" id="JAUSVS010000008">
    <property type="protein sequence ID" value="MDQ0465853.1"/>
    <property type="molecule type" value="Genomic_DNA"/>
</dbReference>
<dbReference type="SUPFAM" id="SSF47384">
    <property type="entry name" value="Homodimeric domain of signal transducing histidine kinase"/>
    <property type="match status" value="1"/>
</dbReference>
<dbReference type="SUPFAM" id="SSF52172">
    <property type="entry name" value="CheY-like"/>
    <property type="match status" value="1"/>
</dbReference>
<reference evidence="9 10" key="1">
    <citation type="submission" date="2023-07" db="EMBL/GenBank/DDBJ databases">
        <title>Genomic Encyclopedia of Type Strains, Phase IV (KMG-IV): sequencing the most valuable type-strain genomes for metagenomic binning, comparative biology and taxonomic classification.</title>
        <authorList>
            <person name="Goeker M."/>
        </authorList>
    </citation>
    <scope>NUCLEOTIDE SEQUENCE [LARGE SCALE GENOMIC DNA]</scope>
    <source>
        <strain evidence="9 10">DSM 18695</strain>
    </source>
</reference>
<dbReference type="SUPFAM" id="SSF55874">
    <property type="entry name" value="ATPase domain of HSP90 chaperone/DNA topoisomerase II/histidine kinase"/>
    <property type="match status" value="1"/>
</dbReference>
<evidence type="ECO:0000256" key="2">
    <source>
        <dbReference type="ARBA" id="ARBA00012438"/>
    </source>
</evidence>
<organism evidence="9 10">
    <name type="scientific">Caulobacter ginsengisoli</name>
    <dbReference type="NCBI Taxonomy" id="400775"/>
    <lineage>
        <taxon>Bacteria</taxon>
        <taxon>Pseudomonadati</taxon>
        <taxon>Pseudomonadota</taxon>
        <taxon>Alphaproteobacteria</taxon>
        <taxon>Caulobacterales</taxon>
        <taxon>Caulobacteraceae</taxon>
        <taxon>Caulobacter</taxon>
    </lineage>
</organism>
<evidence type="ECO:0000259" key="6">
    <source>
        <dbReference type="PROSITE" id="PS50110"/>
    </source>
</evidence>
<dbReference type="Pfam" id="PF02518">
    <property type="entry name" value="HATPase_c"/>
    <property type="match status" value="1"/>
</dbReference>
<dbReference type="InterPro" id="IPR035965">
    <property type="entry name" value="PAS-like_dom_sf"/>
</dbReference>
<dbReference type="PROSITE" id="PS50109">
    <property type="entry name" value="HIS_KIN"/>
    <property type="match status" value="1"/>
</dbReference>
<dbReference type="Gene3D" id="3.40.50.2300">
    <property type="match status" value="1"/>
</dbReference>
<dbReference type="Pfam" id="PF00512">
    <property type="entry name" value="HisKA"/>
    <property type="match status" value="1"/>
</dbReference>
<dbReference type="Gene3D" id="3.30.565.10">
    <property type="entry name" value="Histidine kinase-like ATPase, C-terminal domain"/>
    <property type="match status" value="1"/>
</dbReference>
<dbReference type="RefSeq" id="WP_307351513.1">
    <property type="nucleotide sequence ID" value="NZ_JAUSVS010000008.1"/>
</dbReference>
<gene>
    <name evidence="9" type="ORF">QO010_003645</name>
</gene>
<evidence type="ECO:0000256" key="3">
    <source>
        <dbReference type="ARBA" id="ARBA00022553"/>
    </source>
</evidence>
<dbReference type="Proteomes" id="UP001228905">
    <property type="component" value="Unassembled WGS sequence"/>
</dbReference>
<dbReference type="Gene3D" id="1.10.287.130">
    <property type="match status" value="1"/>
</dbReference>
<dbReference type="Gene3D" id="3.30.450.20">
    <property type="entry name" value="PAS domain"/>
    <property type="match status" value="1"/>
</dbReference>
<comment type="catalytic activity">
    <reaction evidence="1">
        <text>ATP + protein L-histidine = ADP + protein N-phospho-L-histidine.</text>
        <dbReference type="EC" id="2.7.13.3"/>
    </reaction>
</comment>
<evidence type="ECO:0000256" key="4">
    <source>
        <dbReference type="PROSITE-ProRule" id="PRU00169"/>
    </source>
</evidence>
<dbReference type="InterPro" id="IPR011006">
    <property type="entry name" value="CheY-like_superfamily"/>
</dbReference>
<dbReference type="InterPro" id="IPR004358">
    <property type="entry name" value="Sig_transdc_His_kin-like_C"/>
</dbReference>
<dbReference type="CDD" id="cd00130">
    <property type="entry name" value="PAS"/>
    <property type="match status" value="1"/>
</dbReference>
<keyword evidence="3 4" id="KW-0597">Phosphoprotein</keyword>
<dbReference type="PANTHER" id="PTHR43065">
    <property type="entry name" value="SENSOR HISTIDINE KINASE"/>
    <property type="match status" value="1"/>
</dbReference>
<dbReference type="InterPro" id="IPR003594">
    <property type="entry name" value="HATPase_dom"/>
</dbReference>
<dbReference type="InterPro" id="IPR000700">
    <property type="entry name" value="PAS-assoc_C"/>
</dbReference>
<comment type="caution">
    <text evidence="9">The sequence shown here is derived from an EMBL/GenBank/DDBJ whole genome shotgun (WGS) entry which is preliminary data.</text>
</comment>
<dbReference type="SMART" id="SM00388">
    <property type="entry name" value="HisKA"/>
    <property type="match status" value="1"/>
</dbReference>
<name>A0ABU0IXD3_9CAUL</name>
<dbReference type="Pfam" id="PF00072">
    <property type="entry name" value="Response_reg"/>
    <property type="match status" value="1"/>
</dbReference>
<evidence type="ECO:0000313" key="10">
    <source>
        <dbReference type="Proteomes" id="UP001228905"/>
    </source>
</evidence>
<feature type="domain" description="Response regulatory" evidence="6">
    <location>
        <begin position="420"/>
        <end position="532"/>
    </location>
</feature>
<dbReference type="NCBIfam" id="TIGR00229">
    <property type="entry name" value="sensory_box"/>
    <property type="match status" value="1"/>
</dbReference>
<dbReference type="InterPro" id="IPR001789">
    <property type="entry name" value="Sig_transdc_resp-reg_receiver"/>
</dbReference>
<evidence type="ECO:0000313" key="9">
    <source>
        <dbReference type="EMBL" id="MDQ0465853.1"/>
    </source>
</evidence>
<dbReference type="InterPro" id="IPR036097">
    <property type="entry name" value="HisK_dim/P_sf"/>
</dbReference>
<dbReference type="PROSITE" id="PS50113">
    <property type="entry name" value="PAC"/>
    <property type="match status" value="1"/>
</dbReference>
<keyword evidence="10" id="KW-1185">Reference proteome</keyword>
<dbReference type="CDD" id="cd00082">
    <property type="entry name" value="HisKA"/>
    <property type="match status" value="1"/>
</dbReference>
<evidence type="ECO:0000259" key="5">
    <source>
        <dbReference type="PROSITE" id="PS50109"/>
    </source>
</evidence>
<dbReference type="InterPro" id="IPR036890">
    <property type="entry name" value="HATPase_C_sf"/>
</dbReference>
<dbReference type="SMART" id="SM00387">
    <property type="entry name" value="HATPase_c"/>
    <property type="match status" value="1"/>
</dbReference>
<feature type="domain" description="PAS" evidence="7">
    <location>
        <begin position="35"/>
        <end position="108"/>
    </location>
</feature>
<proteinExistence type="predicted"/>
<dbReference type="PROSITE" id="PS50110">
    <property type="entry name" value="RESPONSE_REGULATORY"/>
    <property type="match status" value="1"/>
</dbReference>
<dbReference type="PANTHER" id="PTHR43065:SF49">
    <property type="entry name" value="HISTIDINE KINASE"/>
    <property type="match status" value="1"/>
</dbReference>
<feature type="domain" description="Histidine kinase" evidence="5">
    <location>
        <begin position="182"/>
        <end position="401"/>
    </location>
</feature>
<dbReference type="PRINTS" id="PR00344">
    <property type="entry name" value="BCTRLSENSOR"/>
</dbReference>
<dbReference type="InterPro" id="IPR000014">
    <property type="entry name" value="PAS"/>
</dbReference>
<accession>A0ABU0IXD3</accession>
<dbReference type="Pfam" id="PF13426">
    <property type="entry name" value="PAS_9"/>
    <property type="match status" value="1"/>
</dbReference>
<evidence type="ECO:0000256" key="1">
    <source>
        <dbReference type="ARBA" id="ARBA00000085"/>
    </source>
</evidence>
<feature type="modified residue" description="4-aspartylphosphate" evidence="4">
    <location>
        <position position="470"/>
    </location>
</feature>
<dbReference type="InterPro" id="IPR003661">
    <property type="entry name" value="HisK_dim/P_dom"/>
</dbReference>
<evidence type="ECO:0000259" key="7">
    <source>
        <dbReference type="PROSITE" id="PS50112"/>
    </source>
</evidence>
<feature type="domain" description="PAC" evidence="8">
    <location>
        <begin position="110"/>
        <end position="162"/>
    </location>
</feature>
<dbReference type="SUPFAM" id="SSF55785">
    <property type="entry name" value="PYP-like sensor domain (PAS domain)"/>
    <property type="match status" value="1"/>
</dbReference>
<protein>
    <recommendedName>
        <fullName evidence="2">histidine kinase</fullName>
        <ecNumber evidence="2">2.7.13.3</ecNumber>
    </recommendedName>
</protein>
<dbReference type="PROSITE" id="PS50112">
    <property type="entry name" value="PAS"/>
    <property type="match status" value="1"/>
</dbReference>